<sequence>MGRAIVVIASSICLLFSSVRAEELARKFDFQIDQATLGEALTELSRQARVGSLYPYDLADSPSINSVAGRMTVVEALDGLLRDTDFSADLTESEVIVVSRRKQEPEGQMANGKIKTTLLAGVASLVYGVANAQDIELIEGDSREEQEKAEERDEVIVTGTNIRGIAPDSSPTMTFDRNDLDVSGAATLQDFLQTIPQNFGGGSNATVVGGLPNDFSASYNSGRAGTYGSSANLRGLGSGSTLVLLNSQRIAPASGLGNFVDISLIPASAIQRVEMLTDGAASIYGGDAVAGVVNYILRDDFEGVEATARYGTVTEGDLDEYRASVTLGENWNGGNALLSYEYFNRGNLSAADRSFSQNANLPNDLFASQERHSVLLSGSQELTPNLEFSADFLYGNRTGIRDTSGATYTFRILPDTSTLHASGALKWDVSADWSVDFSGAFSSTDGEIPTTGDSSWHTSLDSNLWTMDAKASGALFGIWGGDLQLALGGHYREESFSNTRIDIDTVQRAADRNVYAVYGELFAPLISEDNNIPGVNRLEISTSARFEDYSDFGTKLTPKVGVLWAPVEQLRLRASYGRSYSPPPLGRVGATDYSAFVASTAFINDAIGLTASDPSIADVTAIYISGTAPNLSAESSQTFSAGFNFDHEAGPHSFRVVGTYLDINYENRLGNTPIPGNRSVFDAPNIAFLDPGLFPPGIVNFSPTLDQITAIMAGVSQVVMYEDDVDALDAQIISSVQLTQNLSLNSVQTVDFDAGYQLESSAGDFSLGVSGSYLINYKQQASPTSAIVNRIDTLYNPTHLKLRGRAGYSSGGFNANVFLNYTNSYKFDNLPGSQTVDSYSTVDLSTSYAFGESSVASVLGNAKIRLSVSNLFDQQPPSTLDAPTFSLFGYDPTNASPLGRFISVELSTSF</sequence>
<keyword evidence="5 9" id="KW-0798">TonB box</keyword>
<dbReference type="Gene3D" id="3.55.50.30">
    <property type="match status" value="1"/>
</dbReference>
<gene>
    <name evidence="13" type="ORF">ABFZ84_14615</name>
</gene>
<dbReference type="InterPro" id="IPR037066">
    <property type="entry name" value="Plug_dom_sf"/>
</dbReference>
<feature type="domain" description="TonB-dependent receptor-like beta-barrel" evidence="11">
    <location>
        <begin position="355"/>
        <end position="871"/>
    </location>
</feature>
<accession>A0ABV3Z7J7</accession>
<evidence type="ECO:0000256" key="8">
    <source>
        <dbReference type="PROSITE-ProRule" id="PRU01360"/>
    </source>
</evidence>
<dbReference type="Pfam" id="PF00593">
    <property type="entry name" value="TonB_dep_Rec_b-barrel"/>
    <property type="match status" value="1"/>
</dbReference>
<feature type="chain" id="PRO_5045060594" evidence="10">
    <location>
        <begin position="22"/>
        <end position="910"/>
    </location>
</feature>
<proteinExistence type="inferred from homology"/>
<comment type="subcellular location">
    <subcellularLocation>
        <location evidence="1 8">Cell outer membrane</location>
        <topology evidence="1 8">Multi-pass membrane protein</topology>
    </subcellularLocation>
</comment>
<reference evidence="13 14" key="1">
    <citation type="submission" date="2024-05" db="EMBL/GenBank/DDBJ databases">
        <title>Three bacterial strains, DH-69, EH-24, and ECK-19 isolated from coastal sediments.</title>
        <authorList>
            <person name="Ye Y.-Q."/>
            <person name="Du Z.-J."/>
        </authorList>
    </citation>
    <scope>NUCLEOTIDE SEQUENCE [LARGE SCALE GENOMIC DNA]</scope>
    <source>
        <strain evidence="13 14">ECK-19</strain>
    </source>
</reference>
<comment type="similarity">
    <text evidence="8 9">Belongs to the TonB-dependent receptor family.</text>
</comment>
<dbReference type="Pfam" id="PF07715">
    <property type="entry name" value="Plug"/>
    <property type="match status" value="1"/>
</dbReference>
<keyword evidence="7 8" id="KW-0998">Cell outer membrane</keyword>
<dbReference type="RefSeq" id="WP_369314828.1">
    <property type="nucleotide sequence ID" value="NZ_JBEHZE010000003.1"/>
</dbReference>
<evidence type="ECO:0000256" key="4">
    <source>
        <dbReference type="ARBA" id="ARBA00022692"/>
    </source>
</evidence>
<dbReference type="PANTHER" id="PTHR47234">
    <property type="match status" value="1"/>
</dbReference>
<dbReference type="Gene3D" id="2.170.130.10">
    <property type="entry name" value="TonB-dependent receptor, plug domain"/>
    <property type="match status" value="1"/>
</dbReference>
<keyword evidence="2 8" id="KW-0813">Transport</keyword>
<keyword evidence="13" id="KW-0675">Receptor</keyword>
<evidence type="ECO:0000259" key="12">
    <source>
        <dbReference type="Pfam" id="PF07715"/>
    </source>
</evidence>
<evidence type="ECO:0000259" key="11">
    <source>
        <dbReference type="Pfam" id="PF00593"/>
    </source>
</evidence>
<organism evidence="13 14">
    <name type="scientific">Hyphococcus lacteus</name>
    <dbReference type="NCBI Taxonomy" id="3143536"/>
    <lineage>
        <taxon>Bacteria</taxon>
        <taxon>Pseudomonadati</taxon>
        <taxon>Pseudomonadota</taxon>
        <taxon>Alphaproteobacteria</taxon>
        <taxon>Parvularculales</taxon>
        <taxon>Parvularculaceae</taxon>
        <taxon>Hyphococcus</taxon>
    </lineage>
</organism>
<evidence type="ECO:0000313" key="13">
    <source>
        <dbReference type="EMBL" id="MEX6634781.1"/>
    </source>
</evidence>
<keyword evidence="6 8" id="KW-0472">Membrane</keyword>
<evidence type="ECO:0000256" key="5">
    <source>
        <dbReference type="ARBA" id="ARBA00023077"/>
    </source>
</evidence>
<evidence type="ECO:0000256" key="3">
    <source>
        <dbReference type="ARBA" id="ARBA00022452"/>
    </source>
</evidence>
<evidence type="ECO:0000256" key="1">
    <source>
        <dbReference type="ARBA" id="ARBA00004571"/>
    </source>
</evidence>
<keyword evidence="4 8" id="KW-0812">Transmembrane</keyword>
<feature type="domain" description="TonB-dependent receptor plug" evidence="12">
    <location>
        <begin position="172"/>
        <end position="292"/>
    </location>
</feature>
<protein>
    <submittedName>
        <fullName evidence="13">TonB-dependent receptor</fullName>
    </submittedName>
</protein>
<dbReference type="Gene3D" id="2.40.170.20">
    <property type="entry name" value="TonB-dependent receptor, beta-barrel domain"/>
    <property type="match status" value="1"/>
</dbReference>
<feature type="signal peptide" evidence="10">
    <location>
        <begin position="1"/>
        <end position="21"/>
    </location>
</feature>
<evidence type="ECO:0000256" key="2">
    <source>
        <dbReference type="ARBA" id="ARBA00022448"/>
    </source>
</evidence>
<dbReference type="PANTHER" id="PTHR47234:SF3">
    <property type="entry name" value="SECRETIN_TONB SHORT N-TERMINAL DOMAIN-CONTAINING PROTEIN"/>
    <property type="match status" value="1"/>
</dbReference>
<dbReference type="EMBL" id="JBEHZE010000003">
    <property type="protein sequence ID" value="MEX6634781.1"/>
    <property type="molecule type" value="Genomic_DNA"/>
</dbReference>
<dbReference type="Proteomes" id="UP001560685">
    <property type="component" value="Unassembled WGS sequence"/>
</dbReference>
<keyword evidence="14" id="KW-1185">Reference proteome</keyword>
<evidence type="ECO:0000256" key="6">
    <source>
        <dbReference type="ARBA" id="ARBA00023136"/>
    </source>
</evidence>
<name>A0ABV3Z7J7_9PROT</name>
<evidence type="ECO:0000256" key="10">
    <source>
        <dbReference type="SAM" id="SignalP"/>
    </source>
</evidence>
<dbReference type="InterPro" id="IPR000531">
    <property type="entry name" value="Beta-barrel_TonB"/>
</dbReference>
<evidence type="ECO:0000256" key="7">
    <source>
        <dbReference type="ARBA" id="ARBA00023237"/>
    </source>
</evidence>
<comment type="caution">
    <text evidence="13">The sequence shown here is derived from an EMBL/GenBank/DDBJ whole genome shotgun (WGS) entry which is preliminary data.</text>
</comment>
<evidence type="ECO:0000256" key="9">
    <source>
        <dbReference type="RuleBase" id="RU003357"/>
    </source>
</evidence>
<keyword evidence="10" id="KW-0732">Signal</keyword>
<dbReference type="PROSITE" id="PS52016">
    <property type="entry name" value="TONB_DEPENDENT_REC_3"/>
    <property type="match status" value="1"/>
</dbReference>
<dbReference type="InterPro" id="IPR012910">
    <property type="entry name" value="Plug_dom"/>
</dbReference>
<evidence type="ECO:0000313" key="14">
    <source>
        <dbReference type="Proteomes" id="UP001560685"/>
    </source>
</evidence>
<keyword evidence="3 8" id="KW-1134">Transmembrane beta strand</keyword>
<dbReference type="InterPro" id="IPR036942">
    <property type="entry name" value="Beta-barrel_TonB_sf"/>
</dbReference>
<dbReference type="SUPFAM" id="SSF56935">
    <property type="entry name" value="Porins"/>
    <property type="match status" value="1"/>
</dbReference>
<dbReference type="InterPro" id="IPR039426">
    <property type="entry name" value="TonB-dep_rcpt-like"/>
</dbReference>